<proteinExistence type="predicted"/>
<dbReference type="Pfam" id="PF00856">
    <property type="entry name" value="SET"/>
    <property type="match status" value="1"/>
</dbReference>
<sequence>MSTPGVTPLGKIMKDKGRHSDYEQFDYGVLKEKGLPQGISKLDDSFKGPQNIDPSKLDYSDSSYITTSQPCRYDANGNATGVEGETTECLIRGSIKRIIASTPGIGSPPPRPPSIKYRIVDTHNKGLGVFATEDIAAGELILAERPIMIVPANMPSLRGKELAGMSSSQVKQVELADSEVIAASAVDRLQPHRKEAFFKLANSHLHDGSGPIIGRIRTNGFGQDWVGKSDVQDMYCIVCDEGSRLNHSCSPNSQQKFDVRTFSMQFRAVRPIKKGEEITYSYCDVHEVASVRAQKLVRYDVVCDCKACANPTTSDPNRLKAQEWIQRMKSCRFADFSLPTSTTVSLLLTGLRLFESEGLESMLTFGQILFTLMKTYAAKGDVENTQVYARRYNKWLLASMGDCFEEDDVENAFGLVASARLVQGMKGMWTSGGARKAKKAGKS</sequence>
<organism evidence="3 4">
    <name type="scientific">Cristinia sonorae</name>
    <dbReference type="NCBI Taxonomy" id="1940300"/>
    <lineage>
        <taxon>Eukaryota</taxon>
        <taxon>Fungi</taxon>
        <taxon>Dikarya</taxon>
        <taxon>Basidiomycota</taxon>
        <taxon>Agaricomycotina</taxon>
        <taxon>Agaricomycetes</taxon>
        <taxon>Agaricomycetidae</taxon>
        <taxon>Agaricales</taxon>
        <taxon>Pleurotineae</taxon>
        <taxon>Stephanosporaceae</taxon>
        <taxon>Cristinia</taxon>
    </lineage>
</organism>
<protein>
    <recommendedName>
        <fullName evidence="2">SET domain-containing protein</fullName>
    </recommendedName>
</protein>
<keyword evidence="4" id="KW-1185">Reference proteome</keyword>
<name>A0A8K0UL04_9AGAR</name>
<dbReference type="SMART" id="SM00317">
    <property type="entry name" value="SET"/>
    <property type="match status" value="1"/>
</dbReference>
<evidence type="ECO:0000313" key="3">
    <source>
        <dbReference type="EMBL" id="KAH8096672.1"/>
    </source>
</evidence>
<dbReference type="AlphaFoldDB" id="A0A8K0UL04"/>
<dbReference type="EMBL" id="JAEVFJ010000023">
    <property type="protein sequence ID" value="KAH8096672.1"/>
    <property type="molecule type" value="Genomic_DNA"/>
</dbReference>
<reference evidence="3" key="1">
    <citation type="journal article" date="2021" name="New Phytol.">
        <title>Evolutionary innovations through gain and loss of genes in the ectomycorrhizal Boletales.</title>
        <authorList>
            <person name="Wu G."/>
            <person name="Miyauchi S."/>
            <person name="Morin E."/>
            <person name="Kuo A."/>
            <person name="Drula E."/>
            <person name="Varga T."/>
            <person name="Kohler A."/>
            <person name="Feng B."/>
            <person name="Cao Y."/>
            <person name="Lipzen A."/>
            <person name="Daum C."/>
            <person name="Hundley H."/>
            <person name="Pangilinan J."/>
            <person name="Johnson J."/>
            <person name="Barry K."/>
            <person name="LaButti K."/>
            <person name="Ng V."/>
            <person name="Ahrendt S."/>
            <person name="Min B."/>
            <person name="Choi I.G."/>
            <person name="Park H."/>
            <person name="Plett J.M."/>
            <person name="Magnuson J."/>
            <person name="Spatafora J.W."/>
            <person name="Nagy L.G."/>
            <person name="Henrissat B."/>
            <person name="Grigoriev I.V."/>
            <person name="Yang Z.L."/>
            <person name="Xu J."/>
            <person name="Martin F.M."/>
        </authorList>
    </citation>
    <scope>NUCLEOTIDE SEQUENCE</scope>
    <source>
        <strain evidence="3">KKN 215</strain>
    </source>
</reference>
<dbReference type="InterPro" id="IPR046341">
    <property type="entry name" value="SET_dom_sf"/>
</dbReference>
<dbReference type="Gene3D" id="2.170.270.10">
    <property type="entry name" value="SET domain"/>
    <property type="match status" value="1"/>
</dbReference>
<dbReference type="InterPro" id="IPR053185">
    <property type="entry name" value="SET_domain_protein"/>
</dbReference>
<dbReference type="PANTHER" id="PTHR47332:SF2">
    <property type="entry name" value="SET-6"/>
    <property type="match status" value="1"/>
</dbReference>
<dbReference type="Proteomes" id="UP000813824">
    <property type="component" value="Unassembled WGS sequence"/>
</dbReference>
<feature type="region of interest" description="Disordered" evidence="1">
    <location>
        <begin position="41"/>
        <end position="60"/>
    </location>
</feature>
<evidence type="ECO:0000259" key="2">
    <source>
        <dbReference type="PROSITE" id="PS50280"/>
    </source>
</evidence>
<dbReference type="SUPFAM" id="SSF82199">
    <property type="entry name" value="SET domain"/>
    <property type="match status" value="1"/>
</dbReference>
<evidence type="ECO:0000313" key="4">
    <source>
        <dbReference type="Proteomes" id="UP000813824"/>
    </source>
</evidence>
<dbReference type="PROSITE" id="PS50280">
    <property type="entry name" value="SET"/>
    <property type="match status" value="1"/>
</dbReference>
<comment type="caution">
    <text evidence="3">The sequence shown here is derived from an EMBL/GenBank/DDBJ whole genome shotgun (WGS) entry which is preliminary data.</text>
</comment>
<feature type="domain" description="SET" evidence="2">
    <location>
        <begin position="113"/>
        <end position="283"/>
    </location>
</feature>
<dbReference type="OrthoDB" id="5945798at2759"/>
<evidence type="ECO:0000256" key="1">
    <source>
        <dbReference type="SAM" id="MobiDB-lite"/>
    </source>
</evidence>
<dbReference type="InterPro" id="IPR001214">
    <property type="entry name" value="SET_dom"/>
</dbReference>
<accession>A0A8K0UL04</accession>
<dbReference type="CDD" id="cd20071">
    <property type="entry name" value="SET_SMYD"/>
    <property type="match status" value="1"/>
</dbReference>
<dbReference type="PANTHER" id="PTHR47332">
    <property type="entry name" value="SET DOMAIN-CONTAINING PROTEIN 5"/>
    <property type="match status" value="1"/>
</dbReference>
<gene>
    <name evidence="3" type="ORF">BXZ70DRAFT_1009669</name>
</gene>